<proteinExistence type="predicted"/>
<dbReference type="KEGG" id="afj:AFERRID_12750"/>
<organism evidence="1 2">
    <name type="scientific">Acidithiobacillus ferridurans</name>
    <dbReference type="NCBI Taxonomy" id="1232575"/>
    <lineage>
        <taxon>Bacteria</taxon>
        <taxon>Pseudomonadati</taxon>
        <taxon>Pseudomonadota</taxon>
        <taxon>Acidithiobacillia</taxon>
        <taxon>Acidithiobacillales</taxon>
        <taxon>Acidithiobacillaceae</taxon>
        <taxon>Acidithiobacillus</taxon>
    </lineage>
</organism>
<name>A0A2Z6IK30_ACIFI</name>
<evidence type="ECO:0000313" key="1">
    <source>
        <dbReference type="EMBL" id="BBF65057.1"/>
    </source>
</evidence>
<dbReference type="AlphaFoldDB" id="A0A2Z6IK30"/>
<protein>
    <submittedName>
        <fullName evidence="1">Uncharacterized protein</fullName>
    </submittedName>
</protein>
<keyword evidence="2" id="KW-1185">Reference proteome</keyword>
<sequence>MNTENLLRAVRPVNLLIPRPGQPESAEPKFWAMQLAGLHCNHVKKSAKVLRDARKRSDQPISEDVSLKVSSLHHGLAQALGSKSFDAWRNIELELIDFLQTRGMTRPADLISWPRMFCYSLKARQVSDRLFNSGLPMPERIFTGVGSKFFAASGRGRFDIHQLADGSLYSDEARFKWCEDRANQVVLSLEREFDCDADAPDFLELTGRDLLLHSYRFDHIAGAFNLLGDNLVAPMQRPPEFRLYNASEDELIFDRRVFDIFRQEIDRSESGWVDIIPLPGNDNIIFLKGANGAFDWVIRDQRDEVFTGNPYHPFFKSHELPTAMEDSRFKAHLYFKTGEWYERLEHSAETRHYAEGGTVATWPGYLKLLMRELVATRGNYAQPTQPKGWGAQNFVPHRLSDYCLMVSPPVTIQEFWRFFESSDWRNDRVIRSHNKVQLKEDLAAVNLHDDDHLPASVTWFDALAYCRYYEQKTGLYVRLLKVEEWKQISPPPLQDIEQDGWADLTWVVTGEDGKTEDETCHRYPESCDGGGFLRFGKELTWTQNQQGLPFVSVPDFGE</sequence>
<dbReference type="RefSeq" id="WP_126604606.1">
    <property type="nucleotide sequence ID" value="NZ_AP018795.1"/>
</dbReference>
<dbReference type="InterPro" id="IPR016187">
    <property type="entry name" value="CTDL_fold"/>
</dbReference>
<reference evidence="1 2" key="1">
    <citation type="journal article" date="2018" name="Microbiol. Resour. Announc.">
        <title>Complete Genome Sequence of Acidithiobacillus ferridurans JCM 18981.</title>
        <authorList>
            <person name="Miyauchi T."/>
            <person name="Kouzuma A."/>
            <person name="Abe T."/>
            <person name="Watanabe K."/>
        </authorList>
    </citation>
    <scope>NUCLEOTIDE SEQUENCE [LARGE SCALE GENOMIC DNA]</scope>
    <source>
        <strain evidence="2">ATCC 33020 / DSM 29468 / JCM 18981 / 11Fe</strain>
    </source>
</reference>
<accession>A0A2Z6IK30</accession>
<dbReference type="EMBL" id="AP018795">
    <property type="protein sequence ID" value="BBF65057.1"/>
    <property type="molecule type" value="Genomic_DNA"/>
</dbReference>
<gene>
    <name evidence="1" type="ORF">AFERRID_12750</name>
</gene>
<evidence type="ECO:0000313" key="2">
    <source>
        <dbReference type="Proteomes" id="UP000280188"/>
    </source>
</evidence>
<dbReference type="Proteomes" id="UP000280188">
    <property type="component" value="Chromosome"/>
</dbReference>
<dbReference type="SUPFAM" id="SSF56436">
    <property type="entry name" value="C-type lectin-like"/>
    <property type="match status" value="1"/>
</dbReference>